<keyword evidence="2" id="KW-1185">Reference proteome</keyword>
<dbReference type="OrthoDB" id="9328at10239"/>
<reference evidence="1 2" key="1">
    <citation type="journal article" date="2016" name="Genom Data">
        <title>Complete genome sequence of a giant Vibrio phage ValKK3 infecting Vibrio alginolyticus.</title>
        <authorList>
            <person name="Lal T.M."/>
            <person name="Sano M."/>
            <person name="Hatai K."/>
            <person name="Ransangan J."/>
        </authorList>
    </citation>
    <scope>NUCLEOTIDE SEQUENCE [LARGE SCALE GENOMIC DNA]</scope>
</reference>
<sequence>MKQFGEFLTEVQKYSSAATSIRGKEVAALVKLYKKGMFTPGGTALDYGAGKYGRNAEFLRSEGIKTYAYDKFNGTSSDGWTDVSLTIPNGESFDTAFTSYVLNVVPEEVEAEIIRDVESRARGKVFHITRGTDITQTVLNVISGKSKNDIMMQFIAQEYPDLSMQIEAGNATRDVAKEIATRGVVTAKDSFQRIPDLSKYGYKKSGSGASVVWTK</sequence>
<evidence type="ECO:0000313" key="2">
    <source>
        <dbReference type="Proteomes" id="UP000202888"/>
    </source>
</evidence>
<dbReference type="RefSeq" id="YP_009201298.1">
    <property type="nucleotide sequence ID" value="NC_028829.1"/>
</dbReference>
<accession>A0A0D4DB44</accession>
<dbReference type="GeneID" id="26628521"/>
<protein>
    <submittedName>
        <fullName evidence="1">Uncharacterized protein</fullName>
    </submittedName>
</protein>
<dbReference type="KEGG" id="vg:26628521"/>
<dbReference type="EMBL" id="KP671755">
    <property type="protein sequence ID" value="AJT61036.1"/>
    <property type="molecule type" value="Genomic_DNA"/>
</dbReference>
<organism evidence="1 2">
    <name type="scientific">Vibrio phage ValKK3</name>
    <dbReference type="NCBI Taxonomy" id="1610855"/>
    <lineage>
        <taxon>Viruses</taxon>
        <taxon>Duplodnaviria</taxon>
        <taxon>Heunggongvirae</taxon>
        <taxon>Uroviricota</taxon>
        <taxon>Caudoviricetes</taxon>
        <taxon>Pantevenvirales</taxon>
        <taxon>Straboviridae</taxon>
        <taxon>Schizotequatrovirus</taxon>
        <taxon>Schizotequatrovirus valkk3</taxon>
    </lineage>
</organism>
<name>A0A0D4DB44_9CAUD</name>
<evidence type="ECO:0000313" key="1">
    <source>
        <dbReference type="EMBL" id="AJT61036.1"/>
    </source>
</evidence>
<proteinExistence type="predicted"/>
<dbReference type="Proteomes" id="UP000202888">
    <property type="component" value="Segment"/>
</dbReference>